<evidence type="ECO:0000256" key="7">
    <source>
        <dbReference type="RuleBase" id="RU361240"/>
    </source>
</evidence>
<sequence length="521" mass="56262">MTGILQEPHGHVLNSGGVRRTYMSEARCTVYHPSKMYLHRIGISLGLLAVQGMCSGVFNAPAHPISALAQMVDYESYLQAASEWPPGPGAVLVPQQPDDELTTMMAEISPANIEAIITKLVSFGTRNTMSNQTDPVRGHWRCPRLDCLSDEDIRCYLKWKNDSRCKLLLACSSRLLITRSQVPSYLQTPTGSIIQNTNISNVVATLKGSTDPNRIYVVSGHYDSRVTDVTNFISDSPGADDDGSGVAVVMELARVMATHTPAATIMFAAVAGEEQGLFGSAFMAKTLKGMGADIQGMLNNDIVGSSTADDNTTDPFNIRMFAQGIPSTETLSEITSRVSIGAENDSPIRQLGRFIVEVASNAVTQMNGGDHESFIAQGYPAVRFTEPHENFAHQHQDVRVVNGVQFGDLTEFCDFDFNARVARVNGVALWSLAQAPGTPQGLTMDTSVLTNNSTLTWTRDPAAAGYEVVWRASEDAFWTHVVPVGKVSSTTILLSKDNAQFGVRAVGANGFKSPAAFPFSD</sequence>
<dbReference type="Proteomes" id="UP000623467">
    <property type="component" value="Unassembled WGS sequence"/>
</dbReference>
<dbReference type="AlphaFoldDB" id="A0A8H6XGS0"/>
<dbReference type="GO" id="GO:0006508">
    <property type="term" value="P:proteolysis"/>
    <property type="evidence" value="ECO:0007669"/>
    <property type="project" value="UniProtKB-KW"/>
</dbReference>
<dbReference type="InterPro" id="IPR007484">
    <property type="entry name" value="Peptidase_M28"/>
</dbReference>
<evidence type="ECO:0000256" key="2">
    <source>
        <dbReference type="ARBA" id="ARBA00005634"/>
    </source>
</evidence>
<dbReference type="Pfam" id="PF04389">
    <property type="entry name" value="Peptidase_M28"/>
    <property type="match status" value="1"/>
</dbReference>
<keyword evidence="10" id="KW-1185">Reference proteome</keyword>
<dbReference type="EC" id="3.4.-.-" evidence="7"/>
<proteinExistence type="inferred from homology"/>
<dbReference type="GO" id="GO:0008235">
    <property type="term" value="F:metalloexopeptidase activity"/>
    <property type="evidence" value="ECO:0007669"/>
    <property type="project" value="InterPro"/>
</dbReference>
<comment type="cofactor">
    <cofactor evidence="1">
        <name>Zn(2+)</name>
        <dbReference type="ChEBI" id="CHEBI:29105"/>
    </cofactor>
</comment>
<feature type="domain" description="Peptidase M28" evidence="8">
    <location>
        <begin position="201"/>
        <end position="397"/>
    </location>
</feature>
<dbReference type="Gene3D" id="2.60.40.10">
    <property type="entry name" value="Immunoglobulins"/>
    <property type="match status" value="1"/>
</dbReference>
<comment type="caution">
    <text evidence="9">The sequence shown here is derived from an EMBL/GenBank/DDBJ whole genome shotgun (WGS) entry which is preliminary data.</text>
</comment>
<evidence type="ECO:0000313" key="10">
    <source>
        <dbReference type="Proteomes" id="UP000623467"/>
    </source>
</evidence>
<evidence type="ECO:0000313" key="9">
    <source>
        <dbReference type="EMBL" id="KAF7340853.1"/>
    </source>
</evidence>
<keyword evidence="4 7" id="KW-0479">Metal-binding</keyword>
<protein>
    <recommendedName>
        <fullName evidence="7">Peptide hydrolase</fullName>
        <ecNumber evidence="7">3.4.-.-</ecNumber>
    </recommendedName>
</protein>
<comment type="similarity">
    <text evidence="2">Belongs to the peptidase M28 family. M28B subfamily.</text>
</comment>
<dbReference type="GO" id="GO:0046872">
    <property type="term" value="F:metal ion binding"/>
    <property type="evidence" value="ECO:0007669"/>
    <property type="project" value="UniProtKB-KW"/>
</dbReference>
<evidence type="ECO:0000256" key="5">
    <source>
        <dbReference type="ARBA" id="ARBA00022801"/>
    </source>
</evidence>
<dbReference type="EMBL" id="JACAZH010000029">
    <property type="protein sequence ID" value="KAF7340853.1"/>
    <property type="molecule type" value="Genomic_DNA"/>
</dbReference>
<dbReference type="SUPFAM" id="SSF53187">
    <property type="entry name" value="Zn-dependent exopeptidases"/>
    <property type="match status" value="1"/>
</dbReference>
<evidence type="ECO:0000256" key="4">
    <source>
        <dbReference type="ARBA" id="ARBA00022723"/>
    </source>
</evidence>
<organism evidence="9 10">
    <name type="scientific">Mycena sanguinolenta</name>
    <dbReference type="NCBI Taxonomy" id="230812"/>
    <lineage>
        <taxon>Eukaryota</taxon>
        <taxon>Fungi</taxon>
        <taxon>Dikarya</taxon>
        <taxon>Basidiomycota</taxon>
        <taxon>Agaricomycotina</taxon>
        <taxon>Agaricomycetes</taxon>
        <taxon>Agaricomycetidae</taxon>
        <taxon>Agaricales</taxon>
        <taxon>Marasmiineae</taxon>
        <taxon>Mycenaceae</taxon>
        <taxon>Mycena</taxon>
    </lineage>
</organism>
<reference evidence="9" key="1">
    <citation type="submission" date="2020-05" db="EMBL/GenBank/DDBJ databases">
        <title>Mycena genomes resolve the evolution of fungal bioluminescence.</title>
        <authorList>
            <person name="Tsai I.J."/>
        </authorList>
    </citation>
    <scope>NUCLEOTIDE SEQUENCE</scope>
    <source>
        <strain evidence="9">160909Yilan</strain>
    </source>
</reference>
<keyword evidence="6 7" id="KW-0862">Zinc</keyword>
<dbReference type="InterPro" id="IPR045175">
    <property type="entry name" value="M28_fam"/>
</dbReference>
<keyword evidence="3 7" id="KW-0645">Protease</keyword>
<dbReference type="OrthoDB" id="10013407at2759"/>
<evidence type="ECO:0000256" key="6">
    <source>
        <dbReference type="ARBA" id="ARBA00022833"/>
    </source>
</evidence>
<keyword evidence="5 7" id="KW-0378">Hydrolase</keyword>
<accession>A0A8H6XGS0</accession>
<dbReference type="PANTHER" id="PTHR12147:SF26">
    <property type="entry name" value="PEPTIDASE M28 DOMAIN-CONTAINING PROTEIN"/>
    <property type="match status" value="1"/>
</dbReference>
<gene>
    <name evidence="9" type="ORF">MSAN_02114800</name>
</gene>
<name>A0A8H6XGS0_9AGAR</name>
<dbReference type="Gene3D" id="3.40.630.10">
    <property type="entry name" value="Zn peptidases"/>
    <property type="match status" value="1"/>
</dbReference>
<dbReference type="PANTHER" id="PTHR12147">
    <property type="entry name" value="METALLOPEPTIDASE M28 FAMILY MEMBER"/>
    <property type="match status" value="1"/>
</dbReference>
<evidence type="ECO:0000256" key="3">
    <source>
        <dbReference type="ARBA" id="ARBA00022670"/>
    </source>
</evidence>
<evidence type="ECO:0000259" key="8">
    <source>
        <dbReference type="Pfam" id="PF04389"/>
    </source>
</evidence>
<dbReference type="InterPro" id="IPR013783">
    <property type="entry name" value="Ig-like_fold"/>
</dbReference>
<evidence type="ECO:0000256" key="1">
    <source>
        <dbReference type="ARBA" id="ARBA00001947"/>
    </source>
</evidence>